<name>A0A9P8IIG5_9HYPO</name>
<dbReference type="RefSeq" id="XP_044673843.1">
    <property type="nucleotide sequence ID" value="XM_044830568.1"/>
</dbReference>
<organism evidence="3 4">
    <name type="scientific">Fusarium musae</name>
    <dbReference type="NCBI Taxonomy" id="1042133"/>
    <lineage>
        <taxon>Eukaryota</taxon>
        <taxon>Fungi</taxon>
        <taxon>Dikarya</taxon>
        <taxon>Ascomycota</taxon>
        <taxon>Pezizomycotina</taxon>
        <taxon>Sordariomycetes</taxon>
        <taxon>Hypocreomycetidae</taxon>
        <taxon>Hypocreales</taxon>
        <taxon>Nectriaceae</taxon>
        <taxon>Fusarium</taxon>
    </lineage>
</organism>
<protein>
    <recommendedName>
        <fullName evidence="2">Tc toxin complex TcA C-terminal TcB-binding domain-containing protein</fullName>
    </recommendedName>
</protein>
<dbReference type="EMBL" id="JAHBCI010000011">
    <property type="protein sequence ID" value="KAG9494843.1"/>
    <property type="molecule type" value="Genomic_DNA"/>
</dbReference>
<comment type="caution">
    <text evidence="3">The sequence shown here is derived from an EMBL/GenBank/DDBJ whole genome shotgun (WGS) entry which is preliminary data.</text>
</comment>
<evidence type="ECO:0000313" key="3">
    <source>
        <dbReference type="EMBL" id="KAG9494843.1"/>
    </source>
</evidence>
<dbReference type="GeneID" id="68320928"/>
<evidence type="ECO:0000313" key="4">
    <source>
        <dbReference type="Proteomes" id="UP000827133"/>
    </source>
</evidence>
<proteinExistence type="predicted"/>
<keyword evidence="4" id="KW-1185">Reference proteome</keyword>
<dbReference type="InterPro" id="IPR040840">
    <property type="entry name" value="TcA_TcB_BD"/>
</dbReference>
<evidence type="ECO:0000256" key="1">
    <source>
        <dbReference type="SAM" id="MobiDB-lite"/>
    </source>
</evidence>
<feature type="region of interest" description="Disordered" evidence="1">
    <location>
        <begin position="275"/>
        <end position="300"/>
    </location>
</feature>
<reference evidence="3" key="1">
    <citation type="journal article" date="2021" name="Mol. Plant Microbe Interact.">
        <title>Telomere to telomere genome assembly of Fusarium musae F31, causal agent of crown rot disease of banana.</title>
        <authorList>
            <person name="Degradi L."/>
            <person name="Tava V."/>
            <person name="Kunova A."/>
            <person name="Cortesi P."/>
            <person name="Saracchi M."/>
            <person name="Pasquali M."/>
        </authorList>
    </citation>
    <scope>NUCLEOTIDE SEQUENCE</scope>
    <source>
        <strain evidence="3">F31</strain>
    </source>
</reference>
<feature type="compositionally biased region" description="Basic and acidic residues" evidence="1">
    <location>
        <begin position="286"/>
        <end position="300"/>
    </location>
</feature>
<feature type="domain" description="Tc toxin complex TcA C-terminal TcB-binding" evidence="2">
    <location>
        <begin position="1"/>
        <end position="115"/>
    </location>
</feature>
<evidence type="ECO:0000259" key="2">
    <source>
        <dbReference type="Pfam" id="PF18276"/>
    </source>
</evidence>
<dbReference type="AlphaFoldDB" id="A0A9P8IIG5"/>
<gene>
    <name evidence="3" type="ORF">J7337_013072</name>
</gene>
<dbReference type="KEGG" id="fmu:J7337_013072"/>
<accession>A0A9P8IIG5</accession>
<sequence length="315" mass="34758">MTIPCIVGPYTSVNTTLTLLEHQYRIKSDAKGAQDYPQKASDERFQTDQVPITSIAVSHGQQDSGVFNLDFKDERYIPFEGAGAVSRWRLELPTTIKQFDYNTISDIVLHMKYTAIQGGAAFRKAAAESAAAFQKTAAGLSLNEGMFAVLDLPNEFPSEWYRLVTADKTKPSTMPLLSLQDRLPFFTKGKSTKAGSVSVLIESSGIDLEEDITLTAANRLKLKAGTGIGSFQIISEASNSVLLLAPCSKLKNFNNSATNTKLEFKRMIEEDKDAITSVHARRKRPRDSMSDATTQHDGKGKLLDYTKLKRHLIGK</sequence>
<dbReference type="Pfam" id="PF18276">
    <property type="entry name" value="TcA_TcB_BD"/>
    <property type="match status" value="1"/>
</dbReference>
<dbReference type="Proteomes" id="UP000827133">
    <property type="component" value="Unassembled WGS sequence"/>
</dbReference>